<dbReference type="Gene3D" id="3.40.50.1820">
    <property type="entry name" value="alpha/beta hydrolase"/>
    <property type="match status" value="1"/>
</dbReference>
<accession>A0ABV9G7J7</accession>
<proteinExistence type="predicted"/>
<organism evidence="1 2">
    <name type="scientific">Streptomyces maoxianensis</name>
    <dbReference type="NCBI Taxonomy" id="1459942"/>
    <lineage>
        <taxon>Bacteria</taxon>
        <taxon>Bacillati</taxon>
        <taxon>Actinomycetota</taxon>
        <taxon>Actinomycetes</taxon>
        <taxon>Kitasatosporales</taxon>
        <taxon>Streptomycetaceae</taxon>
        <taxon>Streptomyces</taxon>
    </lineage>
</organism>
<dbReference type="InterPro" id="IPR029058">
    <property type="entry name" value="AB_hydrolase_fold"/>
</dbReference>
<evidence type="ECO:0008006" key="3">
    <source>
        <dbReference type="Google" id="ProtNLM"/>
    </source>
</evidence>
<name>A0ABV9G7J7_9ACTN</name>
<protein>
    <recommendedName>
        <fullName evidence="3">Serine peptidase</fullName>
    </recommendedName>
</protein>
<dbReference type="SUPFAM" id="SSF53474">
    <property type="entry name" value="alpha/beta-Hydrolases"/>
    <property type="match status" value="1"/>
</dbReference>
<keyword evidence="2" id="KW-1185">Reference proteome</keyword>
<gene>
    <name evidence="1" type="ORF">ACFO9E_21000</name>
</gene>
<comment type="caution">
    <text evidence="1">The sequence shown here is derived from an EMBL/GenBank/DDBJ whole genome shotgun (WGS) entry which is preliminary data.</text>
</comment>
<dbReference type="EMBL" id="JBHSFE010000015">
    <property type="protein sequence ID" value="MFC4610271.1"/>
    <property type="molecule type" value="Genomic_DNA"/>
</dbReference>
<evidence type="ECO:0000313" key="2">
    <source>
        <dbReference type="Proteomes" id="UP001595993"/>
    </source>
</evidence>
<sequence>MKSSSSKACPLPIVAVHGVGYHDRRVTAEQARATHIAHWTRHLSEGMGISPTRLSVDFAHYAHLLNSSPVAQGDDDWEGLGDPLTRELMSHWMAELGAPEPVAQGSLTKPLRYVASWVAEKFSLDGRLTELFVRLVFREVAAYLRSDEDQARLAVKEEVADRIARHRPRIVVAHSLGTVVAYEALHAHPELSVELLLTLGSPLALPHAVFDRLVPRPLHTSTARFGDRPPGVGRWVNIADPGDPVAIPPGLARAFGGVELDLTTSIHAAFGFHHAKNYLRCAATAATLRPYARA</sequence>
<dbReference type="Proteomes" id="UP001595993">
    <property type="component" value="Unassembled WGS sequence"/>
</dbReference>
<evidence type="ECO:0000313" key="1">
    <source>
        <dbReference type="EMBL" id="MFC4610271.1"/>
    </source>
</evidence>
<dbReference type="RefSeq" id="WP_381198073.1">
    <property type="nucleotide sequence ID" value="NZ_JBHSFE010000015.1"/>
</dbReference>
<reference evidence="2" key="1">
    <citation type="journal article" date="2019" name="Int. J. Syst. Evol. Microbiol.">
        <title>The Global Catalogue of Microorganisms (GCM) 10K type strain sequencing project: providing services to taxonomists for standard genome sequencing and annotation.</title>
        <authorList>
            <consortium name="The Broad Institute Genomics Platform"/>
            <consortium name="The Broad Institute Genome Sequencing Center for Infectious Disease"/>
            <person name="Wu L."/>
            <person name="Ma J."/>
        </authorList>
    </citation>
    <scope>NUCLEOTIDE SEQUENCE [LARGE SCALE GENOMIC DNA]</scope>
    <source>
        <strain evidence="2">CGMCC 4.7139</strain>
    </source>
</reference>